<dbReference type="EMBL" id="CP015840">
    <property type="protein sequence ID" value="ANG66524.1"/>
    <property type="molecule type" value="Genomic_DNA"/>
</dbReference>
<feature type="region of interest" description="Disordered" evidence="1">
    <location>
        <begin position="1"/>
        <end position="21"/>
    </location>
</feature>
<sequence>MSPFLKQKSLNSTKVSKKTASPIKHAKHYLHGYLKKIERIVAANPQEVIEAWNEMLGTQYTGMFQALGFKNQILLVKIYHSSLYAMLKQTQQSGLIAQLHQRVPHAKVKEIQFLLG</sequence>
<evidence type="ECO:0000256" key="1">
    <source>
        <dbReference type="SAM" id="MobiDB-lite"/>
    </source>
</evidence>
<dbReference type="AlphaFoldDB" id="A0A173E001"/>
<dbReference type="STRING" id="1143323.M787_004270"/>
<evidence type="ECO:0008006" key="4">
    <source>
        <dbReference type="Google" id="ProtNLM"/>
    </source>
</evidence>
<dbReference type="RefSeq" id="WP_021828344.1">
    <property type="nucleotide sequence ID" value="NZ_CP015840.1"/>
</dbReference>
<gene>
    <name evidence="2" type="ORF">M787_004270</name>
</gene>
<dbReference type="GeneID" id="81478520"/>
<dbReference type="OrthoDB" id="18071at2"/>
<organism evidence="2 3">
    <name type="scientific">Chlamydia gallinacea 08-1274/3</name>
    <dbReference type="NCBI Taxonomy" id="1143323"/>
    <lineage>
        <taxon>Bacteria</taxon>
        <taxon>Pseudomonadati</taxon>
        <taxon>Chlamydiota</taxon>
        <taxon>Chlamydiia</taxon>
        <taxon>Chlamydiales</taxon>
        <taxon>Chlamydiaceae</taxon>
        <taxon>Chlamydia/Chlamydophila group</taxon>
        <taxon>Chlamydia</taxon>
    </lineage>
</organism>
<accession>A0A173E001</accession>
<evidence type="ECO:0000313" key="2">
    <source>
        <dbReference type="EMBL" id="ANG66524.1"/>
    </source>
</evidence>
<reference evidence="2 3" key="1">
    <citation type="journal article" date="2014" name="Syst. Appl. Microbiol.">
        <title>Evidence for the existence of two new members of the family Chlamydiaceae and proposal of Chlamydia avium sp. nov. and Chlamydia gallinacea sp. nov.</title>
        <authorList>
            <person name="Sachse K."/>
            <person name="Laroucau K."/>
            <person name="Riege K."/>
            <person name="Wehner S."/>
            <person name="Dilcher M."/>
            <person name="Creasy H.H."/>
            <person name="Weidmann M."/>
            <person name="Myers G."/>
            <person name="Vorimore F."/>
            <person name="Vicari N."/>
            <person name="Magnino S."/>
            <person name="Liebler-Tenorio E."/>
            <person name="Ruettger A."/>
            <person name="Bavoil P.M."/>
            <person name="Hufert F.T."/>
            <person name="Rossello-Mora R."/>
            <person name="Marz M."/>
        </authorList>
    </citation>
    <scope>NUCLEOTIDE SEQUENCE [LARGE SCALE GENOMIC DNA]</scope>
    <source>
        <strain evidence="2 3">08-1274/3</strain>
    </source>
</reference>
<dbReference type="Pfam" id="PF05258">
    <property type="entry name" value="DciA"/>
    <property type="match status" value="1"/>
</dbReference>
<dbReference type="Proteomes" id="UP000019147">
    <property type="component" value="Chromosome"/>
</dbReference>
<dbReference type="InterPro" id="IPR007922">
    <property type="entry name" value="DciA-like"/>
</dbReference>
<dbReference type="KEGG" id="cgz:M787_004270"/>
<protein>
    <recommendedName>
        <fullName evidence="4">DUF721 domain-containing protein</fullName>
    </recommendedName>
</protein>
<name>A0A173E001_9CHLA</name>
<evidence type="ECO:0000313" key="3">
    <source>
        <dbReference type="Proteomes" id="UP000019147"/>
    </source>
</evidence>
<dbReference type="eggNOG" id="COG5512">
    <property type="taxonomic scope" value="Bacteria"/>
</dbReference>
<proteinExistence type="predicted"/>